<dbReference type="Proteomes" id="UP000276443">
    <property type="component" value="Unassembled WGS sequence"/>
</dbReference>
<dbReference type="InterPro" id="IPR032710">
    <property type="entry name" value="NTF2-like_dom_sf"/>
</dbReference>
<accession>A0A3N5B6D4</accession>
<dbReference type="SUPFAM" id="SSF54427">
    <property type="entry name" value="NTF2-like"/>
    <property type="match status" value="1"/>
</dbReference>
<dbReference type="AlphaFoldDB" id="A0A3N5B6D4"/>
<keyword evidence="3" id="KW-1185">Reference proteome</keyword>
<protein>
    <recommendedName>
        <fullName evidence="1">DUF4440 domain-containing protein</fullName>
    </recommendedName>
</protein>
<sequence>MSDLKQYLLELEEMLLLKRKSDFERLLADDFKEFGSSGEVFTKQDQLDAFEGDVHKRMTKYHLSNFDMKPLADKVALVTFLVFNEGTEQYSYRSSIWKDIEGQWQMVFHQGTITNTASS</sequence>
<feature type="domain" description="DUF4440" evidence="1">
    <location>
        <begin position="23"/>
        <end position="106"/>
    </location>
</feature>
<evidence type="ECO:0000313" key="3">
    <source>
        <dbReference type="Proteomes" id="UP000276443"/>
    </source>
</evidence>
<dbReference type="InterPro" id="IPR027843">
    <property type="entry name" value="DUF4440"/>
</dbReference>
<proteinExistence type="predicted"/>
<dbReference type="RefSeq" id="WP_245998068.1">
    <property type="nucleotide sequence ID" value="NZ_RKRF01000009.1"/>
</dbReference>
<evidence type="ECO:0000313" key="2">
    <source>
        <dbReference type="EMBL" id="RPF53256.1"/>
    </source>
</evidence>
<dbReference type="Pfam" id="PF14534">
    <property type="entry name" value="DUF4440"/>
    <property type="match status" value="1"/>
</dbReference>
<comment type="caution">
    <text evidence="2">The sequence shown here is derived from an EMBL/GenBank/DDBJ whole genome shotgun (WGS) entry which is preliminary data.</text>
</comment>
<dbReference type="Gene3D" id="3.10.450.50">
    <property type="match status" value="1"/>
</dbReference>
<reference evidence="2 3" key="1">
    <citation type="submission" date="2018-11" db="EMBL/GenBank/DDBJ databases">
        <title>Genomic Encyclopedia of Type Strains, Phase IV (KMG-IV): sequencing the most valuable type-strain genomes for metagenomic binning, comparative biology and taxonomic classification.</title>
        <authorList>
            <person name="Goeker M."/>
        </authorList>
    </citation>
    <scope>NUCLEOTIDE SEQUENCE [LARGE SCALE GENOMIC DNA]</scope>
    <source>
        <strain evidence="2 3">DSM 18090</strain>
    </source>
</reference>
<name>A0A3N5B6D4_9BACI</name>
<evidence type="ECO:0000259" key="1">
    <source>
        <dbReference type="Pfam" id="PF14534"/>
    </source>
</evidence>
<dbReference type="EMBL" id="RKRF01000009">
    <property type="protein sequence ID" value="RPF53256.1"/>
    <property type="molecule type" value="Genomic_DNA"/>
</dbReference>
<gene>
    <name evidence="2" type="ORF">EDC24_1753</name>
</gene>
<organism evidence="2 3">
    <name type="scientific">Aquisalibacillus elongatus</name>
    <dbReference type="NCBI Taxonomy" id="485577"/>
    <lineage>
        <taxon>Bacteria</taxon>
        <taxon>Bacillati</taxon>
        <taxon>Bacillota</taxon>
        <taxon>Bacilli</taxon>
        <taxon>Bacillales</taxon>
        <taxon>Bacillaceae</taxon>
        <taxon>Aquisalibacillus</taxon>
    </lineage>
</organism>